<dbReference type="GO" id="GO:0032259">
    <property type="term" value="P:methylation"/>
    <property type="evidence" value="ECO:0007669"/>
    <property type="project" value="UniProtKB-KW"/>
</dbReference>
<proteinExistence type="predicted"/>
<accession>A0ABQ2ZCT9</accession>
<dbReference type="Pfam" id="PF06634">
    <property type="entry name" value="DUF1156"/>
    <property type="match status" value="1"/>
</dbReference>
<dbReference type="SUPFAM" id="SSF53335">
    <property type="entry name" value="S-adenosyl-L-methionine-dependent methyltransferases"/>
    <property type="match status" value="1"/>
</dbReference>
<dbReference type="RefSeq" id="WP_190197153.1">
    <property type="nucleotide sequence ID" value="NZ_BMWE01000004.1"/>
</dbReference>
<keyword evidence="2" id="KW-0808">Transferase</keyword>
<keyword evidence="2" id="KW-0489">Methyltransferase</keyword>
<evidence type="ECO:0000259" key="1">
    <source>
        <dbReference type="Pfam" id="PF06634"/>
    </source>
</evidence>
<dbReference type="InterPro" id="IPR029063">
    <property type="entry name" value="SAM-dependent_MTases_sf"/>
</dbReference>
<organism evidence="2 3">
    <name type="scientific">Streptomyces djakartensis</name>
    <dbReference type="NCBI Taxonomy" id="68193"/>
    <lineage>
        <taxon>Bacteria</taxon>
        <taxon>Bacillati</taxon>
        <taxon>Actinomycetota</taxon>
        <taxon>Actinomycetes</taxon>
        <taxon>Kitasatosporales</taxon>
        <taxon>Streptomycetaceae</taxon>
        <taxon>Streptomyces</taxon>
    </lineage>
</organism>
<keyword evidence="3" id="KW-1185">Reference proteome</keyword>
<dbReference type="EMBL" id="BMWE01000004">
    <property type="protein sequence ID" value="GGY12736.1"/>
    <property type="molecule type" value="Genomic_DNA"/>
</dbReference>
<comment type="caution">
    <text evidence="2">The sequence shown here is derived from an EMBL/GenBank/DDBJ whole genome shotgun (WGS) entry which is preliminary data.</text>
</comment>
<dbReference type="InterPro" id="IPR002052">
    <property type="entry name" value="DNA_methylase_N6_adenine_CS"/>
</dbReference>
<sequence length="905" mass="98338">MRDSSDKRLIEDVIPIDVISRTSASEKVGGRVGHPASLHLWWARRPLAASRAAVYSALAPAEGRTRTLEEESIFFDALCTWGAGDHAIRTARSEVLAASDDGPPKVVDLFSGGGAIPLEALRLGCEVTANELNPVAHLIERMLLEFPQSYPGLADDVRKWGQTWVDAAWGDLSDFYPAVDGGTGQQHLLADDESEQRLPLAYLWTRTVRCPNPAAPEHDAHLVRQTWLGRKKNRVVALKPVVDRDALSLRYEVVTGATEEDLGFDPAEGSRGGQVTCRICGAPVTGKYVKDEARAGRMGTAPLAALAAKPGPRRGRDYLAVGEYELPDDAECLKRLEELPVDPLNEPLPGTMRITGGTCMVYGFSQYRDLFTPRQLLALSTLAAGIRTVHDKACAEGMEPGRAAALSTALAMALNRVADRLSNLCRLDTKNEGGTNTFARQALPMVWDFYEANPFAGASGDVRKYLKETADLIERLSTLPNAAKCVRGSAASLPLPSDSQDAVITDPPYYDNISYADLSDFFYVWLKRSVGFLYPTDLGGELTPKRNEAVVAAYRHSGSKDDARRHYEDLMEKAFKEAHRVLKPGAPLVCVYAHKTTSGWSSLVESLKSAGFTITEAWPLDTEMPERAVGRGTASLASSIFLVARKRRPDAGVGSEAEVMAELTQIILERRARLEELGITGSDLVIATVGAGLRALTRYERVEQDNGEVLPAETFLEMVQSRVLDAIFGSLAGTDPVTRYYVAAQYSYGYAAVPFDEANNLARMTGANLDGPGGLTTGPNPLVSKVKSTVVLRDFEDRGDDARLGQPDTEASGTMPLYEIESSVAPPLIDVAHAVLWRAEHRPASEVRSYLMSVNVDAVALRQVIQTLAGRALRASSSETKSREASAAERLLVSWRTIVGERGLL</sequence>
<dbReference type="Gene3D" id="3.40.50.150">
    <property type="entry name" value="Vaccinia Virus protein VP39"/>
    <property type="match status" value="2"/>
</dbReference>
<evidence type="ECO:0000313" key="3">
    <source>
        <dbReference type="Proteomes" id="UP000653308"/>
    </source>
</evidence>
<dbReference type="GO" id="GO:0008168">
    <property type="term" value="F:methyltransferase activity"/>
    <property type="evidence" value="ECO:0007669"/>
    <property type="project" value="UniProtKB-KW"/>
</dbReference>
<protein>
    <submittedName>
        <fullName evidence="2">DNA methylase</fullName>
    </submittedName>
</protein>
<dbReference type="PROSITE" id="PS00092">
    <property type="entry name" value="N6_MTASE"/>
    <property type="match status" value="1"/>
</dbReference>
<feature type="domain" description="DUF1156" evidence="1">
    <location>
        <begin position="14"/>
        <end position="63"/>
    </location>
</feature>
<gene>
    <name evidence="2" type="ORF">GCM10010384_17670</name>
</gene>
<dbReference type="Proteomes" id="UP000653308">
    <property type="component" value="Unassembled WGS sequence"/>
</dbReference>
<name>A0ABQ2ZCT9_9ACTN</name>
<reference evidence="3" key="1">
    <citation type="journal article" date="2019" name="Int. J. Syst. Evol. Microbiol.">
        <title>The Global Catalogue of Microorganisms (GCM) 10K type strain sequencing project: providing services to taxonomists for standard genome sequencing and annotation.</title>
        <authorList>
            <consortium name="The Broad Institute Genomics Platform"/>
            <consortium name="The Broad Institute Genome Sequencing Center for Infectious Disease"/>
            <person name="Wu L."/>
            <person name="Ma J."/>
        </authorList>
    </citation>
    <scope>NUCLEOTIDE SEQUENCE [LARGE SCALE GENOMIC DNA]</scope>
    <source>
        <strain evidence="3">JCM 4957</strain>
    </source>
</reference>
<evidence type="ECO:0000313" key="2">
    <source>
        <dbReference type="EMBL" id="GGY12736.1"/>
    </source>
</evidence>
<dbReference type="InterPro" id="IPR009537">
    <property type="entry name" value="DUF1156"/>
</dbReference>